<gene>
    <name evidence="1" type="ORF">GCM10009665_74680</name>
</gene>
<protein>
    <submittedName>
        <fullName evidence="1">Uncharacterized protein</fullName>
    </submittedName>
</protein>
<comment type="caution">
    <text evidence="1">The sequence shown here is derived from an EMBL/GenBank/DDBJ whole genome shotgun (WGS) entry which is preliminary data.</text>
</comment>
<proteinExistence type="predicted"/>
<accession>A0ABP4DQF9</accession>
<organism evidence="1 2">
    <name type="scientific">Kitasatospora nipponensis</name>
    <dbReference type="NCBI Taxonomy" id="258049"/>
    <lineage>
        <taxon>Bacteria</taxon>
        <taxon>Bacillati</taxon>
        <taxon>Actinomycetota</taxon>
        <taxon>Actinomycetes</taxon>
        <taxon>Kitasatosporales</taxon>
        <taxon>Streptomycetaceae</taxon>
        <taxon>Kitasatospora</taxon>
    </lineage>
</organism>
<dbReference type="Proteomes" id="UP001500037">
    <property type="component" value="Unassembled WGS sequence"/>
</dbReference>
<reference evidence="2" key="1">
    <citation type="journal article" date="2019" name="Int. J. Syst. Evol. Microbiol.">
        <title>The Global Catalogue of Microorganisms (GCM) 10K type strain sequencing project: providing services to taxonomists for standard genome sequencing and annotation.</title>
        <authorList>
            <consortium name="The Broad Institute Genomics Platform"/>
            <consortium name="The Broad Institute Genome Sequencing Center for Infectious Disease"/>
            <person name="Wu L."/>
            <person name="Ma J."/>
        </authorList>
    </citation>
    <scope>NUCLEOTIDE SEQUENCE [LARGE SCALE GENOMIC DNA]</scope>
    <source>
        <strain evidence="2">JCM 13004</strain>
    </source>
</reference>
<sequence length="68" mass="7253">MVATVTYSRYCAHCGTPVSEGPEGGYVCGACFHVVEPVGADEARKARRAERAAMVVEAARLRALQQQA</sequence>
<dbReference type="RefSeq" id="WP_344446721.1">
    <property type="nucleotide sequence ID" value="NZ_BAAALF010000284.1"/>
</dbReference>
<keyword evidence="2" id="KW-1185">Reference proteome</keyword>
<evidence type="ECO:0000313" key="2">
    <source>
        <dbReference type="Proteomes" id="UP001500037"/>
    </source>
</evidence>
<name>A0ABP4DQF9_9ACTN</name>
<dbReference type="EMBL" id="BAAALF010000284">
    <property type="protein sequence ID" value="GAA1068941.1"/>
    <property type="molecule type" value="Genomic_DNA"/>
</dbReference>
<evidence type="ECO:0000313" key="1">
    <source>
        <dbReference type="EMBL" id="GAA1068941.1"/>
    </source>
</evidence>